<proteinExistence type="inferred from homology"/>
<accession>A0A2V2URX8</accession>
<dbReference type="PANTHER" id="PTHR43107">
    <property type="entry name" value="LONG-CHAIN FATTY ACID TRANSPORT PROTEIN"/>
    <property type="match status" value="1"/>
</dbReference>
<dbReference type="VEuPathDB" id="TriTrypDB:C4B63_187g4"/>
<dbReference type="VEuPathDB" id="TriTrypDB:ECC02_004168"/>
<dbReference type="GO" id="GO:0005324">
    <property type="term" value="F:long-chain fatty acid transmembrane transporter activity"/>
    <property type="evidence" value="ECO:0007669"/>
    <property type="project" value="TreeGrafter"/>
</dbReference>
<dbReference type="VEuPathDB" id="TriTrypDB:Tc_MARK_190"/>
<sequence length="1064" mass="119558">MATTVNTVGRWNWVIMSHYAYITTAEYIKLGCSLGAVQARNSMRNAKLLCMDAWKLIVPCRNCRKKKENSIVPDGINEHIVPLLHDVAAMAEITHGQSVSMTLLKAFRRQSQFVACAQREHQVVFEMATTDAAIPKMKLCGAPLKVTYEEATRLTGLLSEALAWEWYWLAHTAAPAPSKCTRTSHSTHLELRPRALALMLDNSPEFNLIWMAVSEASVWMTFLDALYNEGKRPRSENEDEENNRSNEAKRSTVYHHCSTALINTNLANHRMLFHALECAAPEILVLDEKYVPLLFPDEEVQSVEREPQEITGQPKGNGRTVVVPSCVKRLFLWRGTSPGAPVATKGMMPWMLDEMRRFNEAQRFSVKSNATALDLFDLVVHPYQLRPQPCLFPILAERISSFPPAVCEPAPSEKQWKQHASRIRKVTKKALLRFRSVMPVLHIYTSGTTGLPKAARFSHLRFFAAIFLSSVLPQREKTKEILLRQHKRNNIGREEGNCWFSFKRFFSCDYPSFDEELNVLTVYNCLPMYHTVGCVFCIGHLLQALRVQQRAAGSVASYQFEPQGVCKKEGEWRKKPRLAPTARMVIRSKFSASRFTQDLQQYRVTVFQYIGEILRYALHNEKKKVDGLLDTAGETAAPLNGLDGGSIPDNVERQRKKEDRWVAPFAFGNGLRRDIWEECKELLGIGQVVEFYSSTEGNIFLLNLFDIPGVVGHLPLFPAPIRCLSTQFNPLFPFRVLKYDFERGEVWRRSPKGKGAYCSVGETGEIVGEIIQGFDMFGLRRFDGYHSDAETRKNVIRGILRKNDAYFLSGDLVRFDTMGFVSFVDRVGETFRWKGENVSTTEVMDIMNGVVGRLAAVRDAVVYGVEIPGREGRAGMVKLSLTPLEAARLGSSASQEEINANLLLMTLHDEALFLQNELHGLLSGANGASAALPGYAIPVCVRIDDKTKEDVEGGSSRKQQQQQSLMSTVSGDSSSQAGTSQINHGAHTTTTFKYRRNVLVGEGYRFAFTSNEPAPPRVYVLVTKRDLVTALGMEPLPPSLSCGYVPLNSRTLMTLGEDLQHCGW</sequence>
<feature type="region of interest" description="Disordered" evidence="5">
    <location>
        <begin position="948"/>
        <end position="984"/>
    </location>
</feature>
<dbReference type="PANTHER" id="PTHR43107:SF15">
    <property type="entry name" value="FATTY ACID TRANSPORT PROTEIN 3, ISOFORM A"/>
    <property type="match status" value="1"/>
</dbReference>
<dbReference type="VEuPathDB" id="TriTrypDB:TCDM_07212"/>
<keyword evidence="3" id="KW-0547">Nucleotide-binding</keyword>
<dbReference type="Gene3D" id="3.40.50.12780">
    <property type="entry name" value="N-terminal domain of ligase-like"/>
    <property type="match status" value="1"/>
</dbReference>
<keyword evidence="2" id="KW-0436">Ligase</keyword>
<dbReference type="VEuPathDB" id="TriTrypDB:TcBrA4_0010480"/>
<dbReference type="EMBL" id="PRFA01000187">
    <property type="protein sequence ID" value="PWU85033.1"/>
    <property type="molecule type" value="Genomic_DNA"/>
</dbReference>
<evidence type="ECO:0000256" key="3">
    <source>
        <dbReference type="ARBA" id="ARBA00022741"/>
    </source>
</evidence>
<dbReference type="AlphaFoldDB" id="A0A2V2URX8"/>
<evidence type="ECO:0000256" key="1">
    <source>
        <dbReference type="ARBA" id="ARBA00006432"/>
    </source>
</evidence>
<dbReference type="VEuPathDB" id="TriTrypDB:BCY84_05452"/>
<organism evidence="6 7">
    <name type="scientific">Trypanosoma cruzi</name>
    <dbReference type="NCBI Taxonomy" id="5693"/>
    <lineage>
        <taxon>Eukaryota</taxon>
        <taxon>Discoba</taxon>
        <taxon>Euglenozoa</taxon>
        <taxon>Kinetoplastea</taxon>
        <taxon>Metakinetoplastina</taxon>
        <taxon>Trypanosomatida</taxon>
        <taxon>Trypanosomatidae</taxon>
        <taxon>Trypanosoma</taxon>
        <taxon>Schizotrypanum</taxon>
    </lineage>
</organism>
<feature type="region of interest" description="Disordered" evidence="5">
    <location>
        <begin position="231"/>
        <end position="250"/>
    </location>
</feature>
<dbReference type="GO" id="GO:0005524">
    <property type="term" value="F:ATP binding"/>
    <property type="evidence" value="ECO:0007669"/>
    <property type="project" value="UniProtKB-KW"/>
</dbReference>
<comment type="caution">
    <text evidence="6">The sequence shown here is derived from an EMBL/GenBank/DDBJ whole genome shotgun (WGS) entry which is preliminary data.</text>
</comment>
<dbReference type="Proteomes" id="UP000246121">
    <property type="component" value="Unassembled WGS sequence"/>
</dbReference>
<dbReference type="VEuPathDB" id="TriTrypDB:TcG_05562"/>
<dbReference type="GO" id="GO:0004467">
    <property type="term" value="F:long-chain fatty acid-CoA ligase activity"/>
    <property type="evidence" value="ECO:0007669"/>
    <property type="project" value="TreeGrafter"/>
</dbReference>
<gene>
    <name evidence="6" type="ORF">C4B63_187g4</name>
</gene>
<evidence type="ECO:0000256" key="2">
    <source>
        <dbReference type="ARBA" id="ARBA00022598"/>
    </source>
</evidence>
<protein>
    <submittedName>
        <fullName evidence="6">Putative fatty acid transporter protein-like</fullName>
    </submittedName>
</protein>
<dbReference type="GO" id="GO:0044539">
    <property type="term" value="P:long-chain fatty acid import into cell"/>
    <property type="evidence" value="ECO:0007669"/>
    <property type="project" value="TreeGrafter"/>
</dbReference>
<dbReference type="VEuPathDB" id="TriTrypDB:TcCLB.511907.110"/>
<feature type="compositionally biased region" description="Polar residues" evidence="5">
    <location>
        <begin position="964"/>
        <end position="984"/>
    </location>
</feature>
<keyword evidence="4" id="KW-0067">ATP-binding</keyword>
<dbReference type="GO" id="GO:0005886">
    <property type="term" value="C:plasma membrane"/>
    <property type="evidence" value="ECO:0007669"/>
    <property type="project" value="TreeGrafter"/>
</dbReference>
<dbReference type="InterPro" id="IPR042099">
    <property type="entry name" value="ANL_N_sf"/>
</dbReference>
<dbReference type="VEuPathDB" id="TriTrypDB:TcCLB.506799.10"/>
<dbReference type="VEuPathDB" id="TriTrypDB:C3747_42g224"/>
<comment type="similarity">
    <text evidence="1">Belongs to the ATP-dependent AMP-binding enzyme family.</text>
</comment>
<reference evidence="6 7" key="1">
    <citation type="journal article" date="2018" name="Microb. Genom.">
        <title>Expanding an expanded genome: long-read sequencing of Trypanosoma cruzi.</title>
        <authorList>
            <person name="Berna L."/>
            <person name="Rodriguez M."/>
            <person name="Chiribao M.L."/>
            <person name="Parodi-Talice A."/>
            <person name="Pita S."/>
            <person name="Rijo G."/>
            <person name="Alvarez-Valin F."/>
            <person name="Robello C."/>
        </authorList>
    </citation>
    <scope>NUCLEOTIDE SEQUENCE [LARGE SCALE GENOMIC DNA]</scope>
    <source>
        <strain evidence="6 7">Dm28c</strain>
    </source>
</reference>
<dbReference type="VEuPathDB" id="TriTrypDB:TcCL_ESM02863"/>
<dbReference type="VEuPathDB" id="TriTrypDB:TcYC6_0083390"/>
<dbReference type="VEuPathDB" id="TriTrypDB:TCDM_07213"/>
<dbReference type="SUPFAM" id="SSF56801">
    <property type="entry name" value="Acetyl-CoA synthetase-like"/>
    <property type="match status" value="2"/>
</dbReference>
<evidence type="ECO:0000313" key="7">
    <source>
        <dbReference type="Proteomes" id="UP000246121"/>
    </source>
</evidence>
<evidence type="ECO:0000313" key="6">
    <source>
        <dbReference type="EMBL" id="PWU85033.1"/>
    </source>
</evidence>
<name>A0A2V2URX8_TRYCR</name>
<dbReference type="VEuPathDB" id="TriTrypDB:TCSYLVIO_001328"/>
<evidence type="ECO:0000256" key="4">
    <source>
        <dbReference type="ARBA" id="ARBA00022840"/>
    </source>
</evidence>
<evidence type="ECO:0000256" key="5">
    <source>
        <dbReference type="SAM" id="MobiDB-lite"/>
    </source>
</evidence>